<name>A0AA86NBB8_9EUKA</name>
<proteinExistence type="predicted"/>
<dbReference type="EMBL" id="CAXDID020000053">
    <property type="protein sequence ID" value="CAL6005982.1"/>
    <property type="molecule type" value="Genomic_DNA"/>
</dbReference>
<reference evidence="1" key="1">
    <citation type="submission" date="2023-06" db="EMBL/GenBank/DDBJ databases">
        <authorList>
            <person name="Kurt Z."/>
        </authorList>
    </citation>
    <scope>NUCLEOTIDE SEQUENCE</scope>
</reference>
<evidence type="ECO:0000313" key="2">
    <source>
        <dbReference type="EMBL" id="CAL6005982.1"/>
    </source>
</evidence>
<evidence type="ECO:0000313" key="3">
    <source>
        <dbReference type="Proteomes" id="UP001642409"/>
    </source>
</evidence>
<dbReference type="Proteomes" id="UP001642409">
    <property type="component" value="Unassembled WGS sequence"/>
</dbReference>
<sequence length="145" mass="17104">MFQINQRHIVISLNFNDNSETALMKLVQDIDFDSSPRQTQTFTVSLSATEQPSNISLKERRLLNAVKIKCQQQIRDQFKTLVRWYKFLRIISSQYDNYRLHSSVTNYQSIIQLRFQNALRQRANRPPECSRGTGEVLIHLVLQQF</sequence>
<protein>
    <submittedName>
        <fullName evidence="2">Hypothetical_protein</fullName>
    </submittedName>
</protein>
<keyword evidence="3" id="KW-1185">Reference proteome</keyword>
<gene>
    <name evidence="2" type="ORF">HINF_LOCUS19908</name>
    <name evidence="1" type="ORF">HINF_LOCUS4179</name>
</gene>
<dbReference type="EMBL" id="CATOUU010000108">
    <property type="protein sequence ID" value="CAI9916534.1"/>
    <property type="molecule type" value="Genomic_DNA"/>
</dbReference>
<accession>A0AA86NBB8</accession>
<reference evidence="2 3" key="2">
    <citation type="submission" date="2024-07" db="EMBL/GenBank/DDBJ databases">
        <authorList>
            <person name="Akdeniz Z."/>
        </authorList>
    </citation>
    <scope>NUCLEOTIDE SEQUENCE [LARGE SCALE GENOMIC DNA]</scope>
</reference>
<dbReference type="AlphaFoldDB" id="A0AA86NBB8"/>
<organism evidence="1">
    <name type="scientific">Hexamita inflata</name>
    <dbReference type="NCBI Taxonomy" id="28002"/>
    <lineage>
        <taxon>Eukaryota</taxon>
        <taxon>Metamonada</taxon>
        <taxon>Diplomonadida</taxon>
        <taxon>Hexamitidae</taxon>
        <taxon>Hexamitinae</taxon>
        <taxon>Hexamita</taxon>
    </lineage>
</organism>
<comment type="caution">
    <text evidence="1">The sequence shown here is derived from an EMBL/GenBank/DDBJ whole genome shotgun (WGS) entry which is preliminary data.</text>
</comment>
<evidence type="ECO:0000313" key="1">
    <source>
        <dbReference type="EMBL" id="CAI9916534.1"/>
    </source>
</evidence>